<evidence type="ECO:0000313" key="9">
    <source>
        <dbReference type="Proteomes" id="UP000480303"/>
    </source>
</evidence>
<evidence type="ECO:0000259" key="7">
    <source>
        <dbReference type="Pfam" id="PF00248"/>
    </source>
</evidence>
<dbReference type="EMBL" id="BLLI01000020">
    <property type="protein sequence ID" value="GFH42330.1"/>
    <property type="molecule type" value="Genomic_DNA"/>
</dbReference>
<dbReference type="GO" id="GO:0016616">
    <property type="term" value="F:oxidoreductase activity, acting on the CH-OH group of donors, NAD or NADP as acceptor"/>
    <property type="evidence" value="ECO:0007669"/>
    <property type="project" value="UniProtKB-ARBA"/>
</dbReference>
<dbReference type="AlphaFoldDB" id="A0A6A0BA50"/>
<dbReference type="RefSeq" id="WP_172208323.1">
    <property type="nucleotide sequence ID" value="NZ_BLLI01000020.1"/>
</dbReference>
<comment type="caution">
    <text evidence="8">The sequence shown here is derived from an EMBL/GenBank/DDBJ whole genome shotgun (WGS) entry which is preliminary data.</text>
</comment>
<dbReference type="PRINTS" id="PR00069">
    <property type="entry name" value="ALDKETRDTASE"/>
</dbReference>
<sequence length="282" mass="32051">MEYITLNNNIKMPLLGYGVFQANDNETYMGVKMALEIGYRLIDTAAMYHNEVAVGRAIKDSGIPRDEIFVTTKAWISDTGYDNMQYAIARSLDRLQLDYIDLLLLHQPFGDIFGAWQAMVEAVNDGRIKSIGVSNFSNGQLQNLISWHKITPAVNQIETNPFIQRESESAYMRSVGVQHEGWAPFAEGKNGIFKNLVLREIAQAHGVTIGQVILRWQIQRGIVVIPKSIRRERIAENFDIFNFSLSSDDMQNIAMLNTGQSQFFSHDDPEQIARLMSWEVEE</sequence>
<dbReference type="SUPFAM" id="SSF51430">
    <property type="entry name" value="NAD(P)-linked oxidoreductase"/>
    <property type="match status" value="1"/>
</dbReference>
<evidence type="ECO:0000256" key="3">
    <source>
        <dbReference type="ARBA" id="ARBA00023002"/>
    </source>
</evidence>
<dbReference type="PIRSF" id="PIRSF000097">
    <property type="entry name" value="AKR"/>
    <property type="match status" value="1"/>
</dbReference>
<proteinExistence type="inferred from homology"/>
<dbReference type="PROSITE" id="PS00798">
    <property type="entry name" value="ALDOKETO_REDUCTASE_1"/>
    <property type="match status" value="1"/>
</dbReference>
<evidence type="ECO:0000256" key="1">
    <source>
        <dbReference type="ARBA" id="ARBA00007905"/>
    </source>
</evidence>
<evidence type="ECO:0000256" key="4">
    <source>
        <dbReference type="PIRSR" id="PIRSR000097-1"/>
    </source>
</evidence>
<dbReference type="InterPro" id="IPR023210">
    <property type="entry name" value="NADP_OxRdtase_dom"/>
</dbReference>
<dbReference type="PROSITE" id="PS00062">
    <property type="entry name" value="ALDOKETO_REDUCTASE_2"/>
    <property type="match status" value="1"/>
</dbReference>
<dbReference type="InterPro" id="IPR036812">
    <property type="entry name" value="NAD(P)_OxRdtase_dom_sf"/>
</dbReference>
<keyword evidence="9" id="KW-1185">Reference proteome</keyword>
<feature type="active site" description="Proton donor" evidence="4">
    <location>
        <position position="48"/>
    </location>
</feature>
<dbReference type="Pfam" id="PF00248">
    <property type="entry name" value="Aldo_ket_red"/>
    <property type="match status" value="1"/>
</dbReference>
<dbReference type="FunFam" id="3.20.20.100:FF:000015">
    <property type="entry name" value="Oxidoreductase, aldo/keto reductase family"/>
    <property type="match status" value="1"/>
</dbReference>
<dbReference type="Proteomes" id="UP000480303">
    <property type="component" value="Unassembled WGS sequence"/>
</dbReference>
<keyword evidence="3" id="KW-0560">Oxidoreductase</keyword>
<dbReference type="CDD" id="cd19133">
    <property type="entry name" value="AKR_AKR5F1"/>
    <property type="match status" value="1"/>
</dbReference>
<dbReference type="PANTHER" id="PTHR43827:SF3">
    <property type="entry name" value="NADP-DEPENDENT OXIDOREDUCTASE DOMAIN-CONTAINING PROTEIN"/>
    <property type="match status" value="1"/>
</dbReference>
<evidence type="ECO:0000313" key="8">
    <source>
        <dbReference type="EMBL" id="GFH42330.1"/>
    </source>
</evidence>
<dbReference type="PANTHER" id="PTHR43827">
    <property type="entry name" value="2,5-DIKETO-D-GLUCONIC ACID REDUCTASE"/>
    <property type="match status" value="1"/>
</dbReference>
<feature type="binding site" evidence="5">
    <location>
        <position position="106"/>
    </location>
    <ligand>
        <name>substrate</name>
    </ligand>
</feature>
<dbReference type="InterPro" id="IPR018170">
    <property type="entry name" value="Aldo/ket_reductase_CS"/>
</dbReference>
<keyword evidence="2" id="KW-0521">NADP</keyword>
<protein>
    <submittedName>
        <fullName evidence="8">2,5-diketo-D-gluconic acid reductase</fullName>
    </submittedName>
</protein>
<dbReference type="Gene3D" id="3.20.20.100">
    <property type="entry name" value="NADP-dependent oxidoreductase domain"/>
    <property type="match status" value="1"/>
</dbReference>
<comment type="similarity">
    <text evidence="1">Belongs to the aldo/keto reductase family.</text>
</comment>
<evidence type="ECO:0000256" key="5">
    <source>
        <dbReference type="PIRSR" id="PIRSR000097-2"/>
    </source>
</evidence>
<gene>
    <name evidence="8" type="ORF">Hs30E_08810</name>
</gene>
<evidence type="ECO:0000256" key="2">
    <source>
        <dbReference type="ARBA" id="ARBA00022857"/>
    </source>
</evidence>
<feature type="domain" description="NADP-dependent oxidoreductase" evidence="7">
    <location>
        <begin position="22"/>
        <end position="255"/>
    </location>
</feature>
<organism evidence="8 9">
    <name type="scientific">Pseudolactococcus hodotermopsidis</name>
    <dbReference type="NCBI Taxonomy" id="2709157"/>
    <lineage>
        <taxon>Bacteria</taxon>
        <taxon>Bacillati</taxon>
        <taxon>Bacillota</taxon>
        <taxon>Bacilli</taxon>
        <taxon>Lactobacillales</taxon>
        <taxon>Streptococcaceae</taxon>
        <taxon>Pseudolactococcus</taxon>
    </lineage>
</organism>
<dbReference type="InterPro" id="IPR020471">
    <property type="entry name" value="AKR"/>
</dbReference>
<accession>A0A6A0BA50</accession>
<evidence type="ECO:0000256" key="6">
    <source>
        <dbReference type="PIRSR" id="PIRSR000097-3"/>
    </source>
</evidence>
<feature type="site" description="Lowers pKa of active site Tyr" evidence="6">
    <location>
        <position position="73"/>
    </location>
</feature>
<reference evidence="8 9" key="1">
    <citation type="submission" date="2020-02" db="EMBL/GenBank/DDBJ databases">
        <title>Draft genome sequence of Lactococcus sp. Hs30E4-3.</title>
        <authorList>
            <person name="Noda S."/>
            <person name="Yuki M."/>
            <person name="Ohkuma M."/>
        </authorList>
    </citation>
    <scope>NUCLEOTIDE SEQUENCE [LARGE SCALE GENOMIC DNA]</scope>
    <source>
        <strain evidence="8 9">Hs30E4-3</strain>
    </source>
</reference>
<name>A0A6A0BA50_9LACT</name>